<dbReference type="AlphaFoldDB" id="A0A0X1U8L2"/>
<keyword evidence="6" id="KW-0804">Transcription</keyword>
<reference evidence="14" key="2">
    <citation type="submission" date="2016-01" db="EMBL/GenBank/DDBJ databases">
        <authorList>
            <person name="Poehlein A."/>
            <person name="Schlien K."/>
            <person name="Gottschalk G."/>
            <person name="Buckel W."/>
            <person name="Daniel R."/>
        </authorList>
    </citation>
    <scope>NUCLEOTIDE SEQUENCE [LARGE SCALE GENOMIC DNA]</scope>
    <source>
        <strain evidence="14">X2</strain>
    </source>
</reference>
<evidence type="ECO:0000313" key="13">
    <source>
        <dbReference type="EMBL" id="SHF06346.1"/>
    </source>
</evidence>
<reference evidence="15" key="3">
    <citation type="submission" date="2016-11" db="EMBL/GenBank/DDBJ databases">
        <authorList>
            <person name="Jaros S."/>
            <person name="Januszkiewicz K."/>
            <person name="Wedrychowicz H."/>
        </authorList>
    </citation>
    <scope>NUCLEOTIDE SEQUENCE [LARGE SCALE GENOMIC DNA]</scope>
    <source>
        <strain evidence="15">DSM 1682</strain>
    </source>
</reference>
<keyword evidence="4" id="KW-0805">Transcription regulation</keyword>
<dbReference type="GO" id="GO:0000156">
    <property type="term" value="F:phosphorelay response regulator activity"/>
    <property type="evidence" value="ECO:0007669"/>
    <property type="project" value="TreeGrafter"/>
</dbReference>
<accession>A0A0X1U8L2</accession>
<dbReference type="GO" id="GO:0006355">
    <property type="term" value="P:regulation of DNA-templated transcription"/>
    <property type="evidence" value="ECO:0007669"/>
    <property type="project" value="InterPro"/>
</dbReference>
<dbReference type="SUPFAM" id="SSF46894">
    <property type="entry name" value="C-terminal effector domain of the bipartite response regulators"/>
    <property type="match status" value="1"/>
</dbReference>
<dbReference type="GO" id="GO:0000976">
    <property type="term" value="F:transcription cis-regulatory region binding"/>
    <property type="evidence" value="ECO:0007669"/>
    <property type="project" value="TreeGrafter"/>
</dbReference>
<dbReference type="RefSeq" id="WP_066050197.1">
    <property type="nucleotide sequence ID" value="NZ_CP014223.1"/>
</dbReference>
<dbReference type="Pfam" id="PF00486">
    <property type="entry name" value="Trans_reg_C"/>
    <property type="match status" value="1"/>
</dbReference>
<dbReference type="CDD" id="cd00383">
    <property type="entry name" value="trans_reg_C"/>
    <property type="match status" value="1"/>
</dbReference>
<dbReference type="Proteomes" id="UP000184204">
    <property type="component" value="Unassembled WGS sequence"/>
</dbReference>
<evidence type="ECO:0000259" key="11">
    <source>
        <dbReference type="PROSITE" id="PS51755"/>
    </source>
</evidence>
<dbReference type="Proteomes" id="UP000068026">
    <property type="component" value="Chromosome"/>
</dbReference>
<evidence type="ECO:0000256" key="9">
    <source>
        <dbReference type="PROSITE-ProRule" id="PRU01091"/>
    </source>
</evidence>
<evidence type="ECO:0000256" key="6">
    <source>
        <dbReference type="ARBA" id="ARBA00023163"/>
    </source>
</evidence>
<dbReference type="OrthoDB" id="9778712at2"/>
<dbReference type="Gene3D" id="6.10.250.690">
    <property type="match status" value="1"/>
</dbReference>
<organism evidence="13 15">
    <name type="scientific">Anaerotignum propionicum DSM 1682</name>
    <dbReference type="NCBI Taxonomy" id="991789"/>
    <lineage>
        <taxon>Bacteria</taxon>
        <taxon>Bacillati</taxon>
        <taxon>Bacillota</taxon>
        <taxon>Clostridia</taxon>
        <taxon>Lachnospirales</taxon>
        <taxon>Anaerotignaceae</taxon>
        <taxon>Anaerotignum</taxon>
    </lineage>
</organism>
<dbReference type="SMART" id="SM00862">
    <property type="entry name" value="Trans_reg_C"/>
    <property type="match status" value="1"/>
</dbReference>
<dbReference type="Gene3D" id="3.40.50.2300">
    <property type="match status" value="1"/>
</dbReference>
<dbReference type="PANTHER" id="PTHR48111:SF1">
    <property type="entry name" value="TWO-COMPONENT RESPONSE REGULATOR ORR33"/>
    <property type="match status" value="1"/>
</dbReference>
<protein>
    <recommendedName>
        <fullName evidence="1">Stage 0 sporulation protein A homolog</fullName>
    </recommendedName>
</protein>
<dbReference type="SUPFAM" id="SSF52172">
    <property type="entry name" value="CheY-like"/>
    <property type="match status" value="1"/>
</dbReference>
<dbReference type="GO" id="GO:0005829">
    <property type="term" value="C:cytosol"/>
    <property type="evidence" value="ECO:0007669"/>
    <property type="project" value="TreeGrafter"/>
</dbReference>
<name>A0A0X1U8L2_ANAPI</name>
<gene>
    <name evidence="12" type="primary">regX3_3</name>
    <name evidence="12" type="ORF">CPRO_16830</name>
    <name evidence="13" type="ORF">SAMN02745151_02662</name>
</gene>
<dbReference type="InterPro" id="IPR039420">
    <property type="entry name" value="WalR-like"/>
</dbReference>
<evidence type="ECO:0000313" key="14">
    <source>
        <dbReference type="Proteomes" id="UP000068026"/>
    </source>
</evidence>
<feature type="modified residue" description="4-aspartylphosphate" evidence="8">
    <location>
        <position position="52"/>
    </location>
</feature>
<evidence type="ECO:0000256" key="4">
    <source>
        <dbReference type="ARBA" id="ARBA00023015"/>
    </source>
</evidence>
<dbReference type="Pfam" id="PF00072">
    <property type="entry name" value="Response_reg"/>
    <property type="match status" value="1"/>
</dbReference>
<feature type="DNA-binding region" description="OmpR/PhoB-type" evidence="9">
    <location>
        <begin position="120"/>
        <end position="215"/>
    </location>
</feature>
<evidence type="ECO:0000313" key="12">
    <source>
        <dbReference type="EMBL" id="AMJ41273.1"/>
    </source>
</evidence>
<keyword evidence="5 9" id="KW-0238">DNA-binding</keyword>
<dbReference type="InterPro" id="IPR001867">
    <property type="entry name" value="OmpR/PhoB-type_DNA-bd"/>
</dbReference>
<evidence type="ECO:0000256" key="5">
    <source>
        <dbReference type="ARBA" id="ARBA00023125"/>
    </source>
</evidence>
<evidence type="ECO:0000313" key="15">
    <source>
        <dbReference type="Proteomes" id="UP000184204"/>
    </source>
</evidence>
<keyword evidence="2 8" id="KW-0597">Phosphoprotein</keyword>
<reference evidence="12 14" key="1">
    <citation type="journal article" date="2016" name="Genome Announc.">
        <title>Complete Genome Sequence of the Amino Acid-Fermenting Clostridium propionicum X2 (DSM 1682).</title>
        <authorList>
            <person name="Poehlein A."/>
            <person name="Schlien K."/>
            <person name="Chowdhury N.P."/>
            <person name="Gottschalk G."/>
            <person name="Buckel W."/>
            <person name="Daniel R."/>
        </authorList>
    </citation>
    <scope>NUCLEOTIDE SEQUENCE [LARGE SCALE GENOMIC DNA]</scope>
    <source>
        <strain evidence="12 14">X2</strain>
    </source>
</reference>
<dbReference type="KEGG" id="cpro:CPRO_16830"/>
<dbReference type="GO" id="GO:0032993">
    <property type="term" value="C:protein-DNA complex"/>
    <property type="evidence" value="ECO:0007669"/>
    <property type="project" value="TreeGrafter"/>
</dbReference>
<dbReference type="InterPro" id="IPR036388">
    <property type="entry name" value="WH-like_DNA-bd_sf"/>
</dbReference>
<dbReference type="Gene3D" id="1.10.10.10">
    <property type="entry name" value="Winged helix-like DNA-binding domain superfamily/Winged helix DNA-binding domain"/>
    <property type="match status" value="1"/>
</dbReference>
<evidence type="ECO:0000256" key="1">
    <source>
        <dbReference type="ARBA" id="ARBA00018672"/>
    </source>
</evidence>
<evidence type="ECO:0000256" key="3">
    <source>
        <dbReference type="ARBA" id="ARBA00023012"/>
    </source>
</evidence>
<dbReference type="InterPro" id="IPR011006">
    <property type="entry name" value="CheY-like_superfamily"/>
</dbReference>
<evidence type="ECO:0000256" key="2">
    <source>
        <dbReference type="ARBA" id="ARBA00022553"/>
    </source>
</evidence>
<dbReference type="PANTHER" id="PTHR48111">
    <property type="entry name" value="REGULATOR OF RPOS"/>
    <property type="match status" value="1"/>
</dbReference>
<dbReference type="InterPro" id="IPR016032">
    <property type="entry name" value="Sig_transdc_resp-reg_C-effctor"/>
</dbReference>
<proteinExistence type="predicted"/>
<evidence type="ECO:0000259" key="10">
    <source>
        <dbReference type="PROSITE" id="PS50110"/>
    </source>
</evidence>
<dbReference type="SMART" id="SM00448">
    <property type="entry name" value="REC"/>
    <property type="match status" value="1"/>
</dbReference>
<keyword evidence="3" id="KW-0902">Two-component regulatory system</keyword>
<keyword evidence="14" id="KW-1185">Reference proteome</keyword>
<dbReference type="PROSITE" id="PS50110">
    <property type="entry name" value="RESPONSE_REGULATORY"/>
    <property type="match status" value="1"/>
</dbReference>
<sequence length="217" mass="24809">MASILIVEDEAAINELVKRNLQLVGHQCHSVFDGKTAVSKIQRQSYDLMILDIMLPGLDGFEVIKQSNETPTIFLTAKNSLPDRIKGFSMGADDYLTKPFEMLELLARVEAVLRRTQKTASCYETGNVKIDFSGRLVFHNGQLVECTPKEYELLEVLVNNRNIALSREKLLELVWGYDFEGDTRTVDVHIQKLRKKLGWEDKIKTVYKLGYRLEVGR</sequence>
<evidence type="ECO:0000256" key="8">
    <source>
        <dbReference type="PROSITE-ProRule" id="PRU00169"/>
    </source>
</evidence>
<dbReference type="EMBL" id="FQUA01000015">
    <property type="protein sequence ID" value="SHF06346.1"/>
    <property type="molecule type" value="Genomic_DNA"/>
</dbReference>
<dbReference type="EMBL" id="CP014223">
    <property type="protein sequence ID" value="AMJ41273.1"/>
    <property type="molecule type" value="Genomic_DNA"/>
</dbReference>
<reference evidence="13" key="4">
    <citation type="submission" date="2016-11" db="EMBL/GenBank/DDBJ databases">
        <authorList>
            <person name="Varghese N."/>
            <person name="Submissions S."/>
        </authorList>
    </citation>
    <scope>NUCLEOTIDE SEQUENCE</scope>
    <source>
        <strain evidence="13">DSM 1682</strain>
    </source>
</reference>
<feature type="domain" description="OmpR/PhoB-type" evidence="11">
    <location>
        <begin position="120"/>
        <end position="215"/>
    </location>
</feature>
<feature type="domain" description="Response regulatory" evidence="10">
    <location>
        <begin position="3"/>
        <end position="113"/>
    </location>
</feature>
<comment type="function">
    <text evidence="7">May play the central regulatory role in sporulation. It may be an element of the effector pathway responsible for the activation of sporulation genes in response to nutritional stress. Spo0A may act in concert with spo0H (a sigma factor) to control the expression of some genes that are critical to the sporulation process.</text>
</comment>
<dbReference type="PROSITE" id="PS51755">
    <property type="entry name" value="OMPR_PHOB"/>
    <property type="match status" value="1"/>
</dbReference>
<evidence type="ECO:0000256" key="7">
    <source>
        <dbReference type="ARBA" id="ARBA00024867"/>
    </source>
</evidence>
<dbReference type="InterPro" id="IPR001789">
    <property type="entry name" value="Sig_transdc_resp-reg_receiver"/>
</dbReference>